<dbReference type="PANTHER" id="PTHR12631:SF10">
    <property type="entry name" value="BETA-XYLOSIDASE-LIKE PROTEIN-RELATED"/>
    <property type="match status" value="1"/>
</dbReference>
<dbReference type="AlphaFoldDB" id="D1ABW2"/>
<reference evidence="7 8" key="1">
    <citation type="journal article" date="2011" name="Stand. Genomic Sci.">
        <title>Complete genome sequence of Thermomonospora curvata type strain (B9).</title>
        <authorList>
            <person name="Chertkov O."/>
            <person name="Sikorski J."/>
            <person name="Nolan M."/>
            <person name="Lapidus A."/>
            <person name="Lucas S."/>
            <person name="Del Rio T.G."/>
            <person name="Tice H."/>
            <person name="Cheng J.F."/>
            <person name="Goodwin L."/>
            <person name="Pitluck S."/>
            <person name="Liolios K."/>
            <person name="Ivanova N."/>
            <person name="Mavromatis K."/>
            <person name="Mikhailova N."/>
            <person name="Ovchinnikova G."/>
            <person name="Pati A."/>
            <person name="Chen A."/>
            <person name="Palaniappan K."/>
            <person name="Djao O.D."/>
            <person name="Land M."/>
            <person name="Hauser L."/>
            <person name="Chang Y.J."/>
            <person name="Jeffries C.D."/>
            <person name="Brettin T."/>
            <person name="Han C."/>
            <person name="Detter J.C."/>
            <person name="Rohde M."/>
            <person name="Goker M."/>
            <person name="Woyke T."/>
            <person name="Bristow J."/>
            <person name="Eisen J.A."/>
            <person name="Markowitz V."/>
            <person name="Hugenholtz P."/>
            <person name="Klenk H.P."/>
            <person name="Kyrpides N.C."/>
        </authorList>
    </citation>
    <scope>NUCLEOTIDE SEQUENCE [LARGE SCALE GENOMIC DNA]</scope>
    <source>
        <strain evidence="8">ATCC 19995 / DSM 43183 / JCM 3096 / KCTC 9072 / NBRC 15933 / NCIMB 10081 / Henssen B9</strain>
    </source>
</reference>
<accession>D1ABW2</accession>
<evidence type="ECO:0000256" key="3">
    <source>
        <dbReference type="ARBA" id="ARBA00023295"/>
    </source>
</evidence>
<evidence type="ECO:0000313" key="7">
    <source>
        <dbReference type="EMBL" id="ACY99135.1"/>
    </source>
</evidence>
<dbReference type="RefSeq" id="WP_012853919.1">
    <property type="nucleotide sequence ID" value="NC_013510.1"/>
</dbReference>
<dbReference type="EMBL" id="CP001738">
    <property type="protein sequence ID" value="ACY99135.1"/>
    <property type="molecule type" value="Genomic_DNA"/>
</dbReference>
<dbReference type="SUPFAM" id="SSF51445">
    <property type="entry name" value="(Trans)glycosidases"/>
    <property type="match status" value="1"/>
</dbReference>
<sequence length="465" mass="52124">MELTEQDTHAQSPPPGPPRRRRWPTAVAVIAPVVLIAAAAFFVLRDDARHDDSSAPTQAGQLGRIGVPYDSSWPVWGFTHTQSSADVGPASEVAAAALDDQPLIQNQHIMGWGADNPEPSPGQYNFAALDRRMNYIRKTGGIPVITLCCAPDWMKGGRAGQTDWTRLEAAPLPEYYDDFARLAATVARRYPYVRHFMVWNELKGFFDERLGRWDHEGYTRLYNQVYDAIKAVDPDIKVGGPYVPMYSHAHDRGSHVRGPWGSVDRIALEAVEYWLAHKRGADFLVIDGPTASDDKDVHPDEVTALDKFVAINQWLRSKTDLPIWWSEYYIEPSTDPWSEDKRVAMHVATLIDQAKTGAATVLYWNRIPVREGDRECKGCLWITTSVPDGGTPGRMLGVLQSFARWFPAGTPMVDVPSSSGKVRVLAQPRKIVAVNLSTERVEARIDGKKFTFAPYQVRWLDRDSR</sequence>
<evidence type="ECO:0000313" key="8">
    <source>
        <dbReference type="Proteomes" id="UP000001918"/>
    </source>
</evidence>
<keyword evidence="3" id="KW-0326">Glycosidase</keyword>
<dbReference type="InterPro" id="IPR049166">
    <property type="entry name" value="GH39_cat"/>
</dbReference>
<dbReference type="PANTHER" id="PTHR12631">
    <property type="entry name" value="ALPHA-L-IDURONIDASE"/>
    <property type="match status" value="1"/>
</dbReference>
<keyword evidence="5" id="KW-0472">Membrane</keyword>
<feature type="domain" description="Glycosyl hydrolases family 39 N-terminal catalytic" evidence="6">
    <location>
        <begin position="123"/>
        <end position="364"/>
    </location>
</feature>
<evidence type="ECO:0000256" key="4">
    <source>
        <dbReference type="SAM" id="MobiDB-lite"/>
    </source>
</evidence>
<evidence type="ECO:0000256" key="2">
    <source>
        <dbReference type="ARBA" id="ARBA00022801"/>
    </source>
</evidence>
<keyword evidence="2" id="KW-0378">Hydrolase</keyword>
<evidence type="ECO:0000256" key="1">
    <source>
        <dbReference type="ARBA" id="ARBA00008875"/>
    </source>
</evidence>
<dbReference type="InterPro" id="IPR051923">
    <property type="entry name" value="Glycosyl_Hydrolase_39"/>
</dbReference>
<dbReference type="InterPro" id="IPR017853">
    <property type="entry name" value="GH"/>
</dbReference>
<keyword evidence="5" id="KW-0812">Transmembrane</keyword>
<protein>
    <recommendedName>
        <fullName evidence="6">Glycosyl hydrolases family 39 N-terminal catalytic domain-containing protein</fullName>
    </recommendedName>
</protein>
<dbReference type="Proteomes" id="UP000001918">
    <property type="component" value="Chromosome"/>
</dbReference>
<dbReference type="Gene3D" id="3.20.20.80">
    <property type="entry name" value="Glycosidases"/>
    <property type="match status" value="1"/>
</dbReference>
<feature type="region of interest" description="Disordered" evidence="4">
    <location>
        <begin position="1"/>
        <end position="22"/>
    </location>
</feature>
<dbReference type="GO" id="GO:0004553">
    <property type="term" value="F:hydrolase activity, hydrolyzing O-glycosyl compounds"/>
    <property type="evidence" value="ECO:0007669"/>
    <property type="project" value="TreeGrafter"/>
</dbReference>
<dbReference type="eggNOG" id="COG3664">
    <property type="taxonomic scope" value="Bacteria"/>
</dbReference>
<evidence type="ECO:0000259" key="6">
    <source>
        <dbReference type="Pfam" id="PF01229"/>
    </source>
</evidence>
<evidence type="ECO:0000256" key="5">
    <source>
        <dbReference type="SAM" id="Phobius"/>
    </source>
</evidence>
<organism evidence="7 8">
    <name type="scientific">Thermomonospora curvata (strain ATCC 19995 / DSM 43183 / JCM 3096 / KCTC 9072 / NBRC 15933 / NCIMB 10081 / Henssen B9)</name>
    <dbReference type="NCBI Taxonomy" id="471852"/>
    <lineage>
        <taxon>Bacteria</taxon>
        <taxon>Bacillati</taxon>
        <taxon>Actinomycetota</taxon>
        <taxon>Actinomycetes</taxon>
        <taxon>Streptosporangiales</taxon>
        <taxon>Thermomonosporaceae</taxon>
        <taxon>Thermomonospora</taxon>
    </lineage>
</organism>
<dbReference type="HOGENOM" id="CLU_049286_0_0_11"/>
<proteinExistence type="inferred from homology"/>
<dbReference type="STRING" id="471852.Tcur_3601"/>
<gene>
    <name evidence="7" type="ordered locus">Tcur_3601</name>
</gene>
<comment type="similarity">
    <text evidence="1">Belongs to the glycosyl hydrolase 39 family.</text>
</comment>
<dbReference type="KEGG" id="tcu:Tcur_3601"/>
<feature type="transmembrane region" description="Helical" evidence="5">
    <location>
        <begin position="23"/>
        <end position="44"/>
    </location>
</feature>
<keyword evidence="8" id="KW-1185">Reference proteome</keyword>
<dbReference type="Pfam" id="PF01229">
    <property type="entry name" value="Glyco_hydro_39"/>
    <property type="match status" value="1"/>
</dbReference>
<dbReference type="OrthoDB" id="3500494at2"/>
<keyword evidence="5" id="KW-1133">Transmembrane helix</keyword>
<name>D1ABW2_THECD</name>